<evidence type="ECO:0000313" key="3">
    <source>
        <dbReference type="Proteomes" id="UP000562254"/>
    </source>
</evidence>
<feature type="transmembrane region" description="Helical" evidence="1">
    <location>
        <begin position="12"/>
        <end position="32"/>
    </location>
</feature>
<keyword evidence="1" id="KW-0812">Transmembrane</keyword>
<comment type="caution">
    <text evidence="2">The sequence shown here is derived from an EMBL/GenBank/DDBJ whole genome shotgun (WGS) entry which is preliminary data.</text>
</comment>
<evidence type="ECO:0000313" key="2">
    <source>
        <dbReference type="EMBL" id="MBB5690500.1"/>
    </source>
</evidence>
<evidence type="ECO:0000256" key="1">
    <source>
        <dbReference type="SAM" id="Phobius"/>
    </source>
</evidence>
<proteinExistence type="predicted"/>
<reference evidence="2 3" key="1">
    <citation type="submission" date="2020-08" db="EMBL/GenBank/DDBJ databases">
        <title>Genomic Encyclopedia of Type Strains, Phase IV (KMG-IV): sequencing the most valuable type-strain genomes for metagenomic binning, comparative biology and taxonomic classification.</title>
        <authorList>
            <person name="Goeker M."/>
        </authorList>
    </citation>
    <scope>NUCLEOTIDE SEQUENCE [LARGE SCALE GENOMIC DNA]</scope>
    <source>
        <strain evidence="2 3">DSM 25895</strain>
    </source>
</reference>
<keyword evidence="3" id="KW-1185">Reference proteome</keyword>
<dbReference type="Proteomes" id="UP000562254">
    <property type="component" value="Unassembled WGS sequence"/>
</dbReference>
<accession>A0A840XU07</accession>
<dbReference type="EMBL" id="JACIJE010000007">
    <property type="protein sequence ID" value="MBB5690500.1"/>
    <property type="molecule type" value="Genomic_DNA"/>
</dbReference>
<feature type="transmembrane region" description="Helical" evidence="1">
    <location>
        <begin position="38"/>
        <end position="58"/>
    </location>
</feature>
<keyword evidence="1" id="KW-0472">Membrane</keyword>
<name>A0A840XU07_9PROT</name>
<keyword evidence="1" id="KW-1133">Transmembrane helix</keyword>
<protein>
    <submittedName>
        <fullName evidence="2">Uncharacterized protein</fullName>
    </submittedName>
</protein>
<dbReference type="RefSeq" id="WP_184485355.1">
    <property type="nucleotide sequence ID" value="NZ_JAAEDJ010000133.1"/>
</dbReference>
<gene>
    <name evidence="2" type="ORF">FHS88_002635</name>
</gene>
<sequence>MEILQTLADLSIRRACGFAALGIATVMIGLSFDLVLAFRSGAILTSLVCGVIWLRVILSPWRDIRDTEMWMLLAHERQHLTRGPEARRIAAAAGEVLRERLVWHAERVALAAFALWVCTGLAMVLAYLFGA</sequence>
<dbReference type="AlphaFoldDB" id="A0A840XU07"/>
<feature type="transmembrane region" description="Helical" evidence="1">
    <location>
        <begin position="108"/>
        <end position="129"/>
    </location>
</feature>
<organism evidence="2 3">
    <name type="scientific">Neoroseomonas alkaliterrae</name>
    <dbReference type="NCBI Taxonomy" id="1452450"/>
    <lineage>
        <taxon>Bacteria</taxon>
        <taxon>Pseudomonadati</taxon>
        <taxon>Pseudomonadota</taxon>
        <taxon>Alphaproteobacteria</taxon>
        <taxon>Acetobacterales</taxon>
        <taxon>Acetobacteraceae</taxon>
        <taxon>Neoroseomonas</taxon>
    </lineage>
</organism>